<comment type="subcellular location">
    <subcellularLocation>
        <location evidence="1">Cell membrane</location>
        <topology evidence="1">Multi-pass membrane protein</topology>
    </subcellularLocation>
</comment>
<dbReference type="PANTHER" id="PTHR36835">
    <property type="entry name" value="CYTOCHROME BO(3) UBIQUINOL OXIDASE SUBUNIT 4"/>
    <property type="match status" value="1"/>
</dbReference>
<dbReference type="RefSeq" id="WP_382357168.1">
    <property type="nucleotide sequence ID" value="NZ_JBHTGR010000001.1"/>
</dbReference>
<evidence type="ECO:0000256" key="7">
    <source>
        <dbReference type="SAM" id="Phobius"/>
    </source>
</evidence>
<comment type="caution">
    <text evidence="8">The sequence shown here is derived from an EMBL/GenBank/DDBJ whole genome shotgun (WGS) entry which is preliminary data.</text>
</comment>
<keyword evidence="6 7" id="KW-0472">Membrane</keyword>
<name>A0ABW2UT46_9BACI</name>
<dbReference type="Proteomes" id="UP001596620">
    <property type="component" value="Unassembled WGS sequence"/>
</dbReference>
<accession>A0ABW2UT46</accession>
<feature type="transmembrane region" description="Helical" evidence="7">
    <location>
        <begin position="50"/>
        <end position="73"/>
    </location>
</feature>
<keyword evidence="5 7" id="KW-1133">Transmembrane helix</keyword>
<dbReference type="NCBIfam" id="TIGR02908">
    <property type="entry name" value="CoxD_Bacillus"/>
    <property type="match status" value="1"/>
</dbReference>
<dbReference type="InterPro" id="IPR050968">
    <property type="entry name" value="Cytochrome_c_oxidase_bac_sub4"/>
</dbReference>
<sequence>MTKNSNSNQSTPFEKQKKKEEMQKQLISFVIMILFTIIAFAVVATDAMDAMVAIPLILFLAVVQVGFQLYYFMHLKDKDHTMPAVMMYGGMFAAALTLAALSVITWW</sequence>
<dbReference type="Pfam" id="PF03626">
    <property type="entry name" value="COX4_pro"/>
    <property type="match status" value="1"/>
</dbReference>
<evidence type="ECO:0000313" key="8">
    <source>
        <dbReference type="EMBL" id="MFC7745690.1"/>
    </source>
</evidence>
<keyword evidence="3" id="KW-1003">Cell membrane</keyword>
<keyword evidence="9" id="KW-1185">Reference proteome</keyword>
<keyword evidence="4 7" id="KW-0812">Transmembrane</keyword>
<dbReference type="PANTHER" id="PTHR36835:SF1">
    <property type="entry name" value="CYTOCHROME BO(3) UBIQUINOL OXIDASE SUBUNIT 4"/>
    <property type="match status" value="1"/>
</dbReference>
<protein>
    <submittedName>
        <fullName evidence="8">Cytochrome c oxidase subunit IVB</fullName>
    </submittedName>
</protein>
<evidence type="ECO:0000256" key="2">
    <source>
        <dbReference type="ARBA" id="ARBA00008079"/>
    </source>
</evidence>
<evidence type="ECO:0000256" key="3">
    <source>
        <dbReference type="ARBA" id="ARBA00022475"/>
    </source>
</evidence>
<reference evidence="9" key="1">
    <citation type="journal article" date="2019" name="Int. J. Syst. Evol. Microbiol.">
        <title>The Global Catalogue of Microorganisms (GCM) 10K type strain sequencing project: providing services to taxonomists for standard genome sequencing and annotation.</title>
        <authorList>
            <consortium name="The Broad Institute Genomics Platform"/>
            <consortium name="The Broad Institute Genome Sequencing Center for Infectious Disease"/>
            <person name="Wu L."/>
            <person name="Ma J."/>
        </authorList>
    </citation>
    <scope>NUCLEOTIDE SEQUENCE [LARGE SCALE GENOMIC DNA]</scope>
    <source>
        <strain evidence="9">JCM 30234</strain>
    </source>
</reference>
<evidence type="ECO:0000313" key="9">
    <source>
        <dbReference type="Proteomes" id="UP001596620"/>
    </source>
</evidence>
<proteinExistence type="inferred from homology"/>
<dbReference type="InterPro" id="IPR005171">
    <property type="entry name" value="Cyt_c_oxidase_su4_prok"/>
</dbReference>
<evidence type="ECO:0000256" key="5">
    <source>
        <dbReference type="ARBA" id="ARBA00022989"/>
    </source>
</evidence>
<evidence type="ECO:0000256" key="1">
    <source>
        <dbReference type="ARBA" id="ARBA00004651"/>
    </source>
</evidence>
<evidence type="ECO:0000256" key="4">
    <source>
        <dbReference type="ARBA" id="ARBA00022692"/>
    </source>
</evidence>
<feature type="transmembrane region" description="Helical" evidence="7">
    <location>
        <begin position="85"/>
        <end position="106"/>
    </location>
</feature>
<evidence type="ECO:0000256" key="6">
    <source>
        <dbReference type="ARBA" id="ARBA00023136"/>
    </source>
</evidence>
<feature type="transmembrane region" description="Helical" evidence="7">
    <location>
        <begin position="26"/>
        <end position="44"/>
    </location>
</feature>
<comment type="similarity">
    <text evidence="2">Belongs to the cytochrome c oxidase bacterial subunit 4 family.</text>
</comment>
<dbReference type="InterPro" id="IPR014257">
    <property type="entry name" value="Cyt_c_oxidase_su4_bacillaceae"/>
</dbReference>
<organism evidence="8 9">
    <name type="scientific">Lentibacillus kimchii</name>
    <dbReference type="NCBI Taxonomy" id="1542911"/>
    <lineage>
        <taxon>Bacteria</taxon>
        <taxon>Bacillati</taxon>
        <taxon>Bacillota</taxon>
        <taxon>Bacilli</taxon>
        <taxon>Bacillales</taxon>
        <taxon>Bacillaceae</taxon>
        <taxon>Lentibacillus</taxon>
    </lineage>
</organism>
<dbReference type="EMBL" id="JBHTGR010000001">
    <property type="protein sequence ID" value="MFC7745690.1"/>
    <property type="molecule type" value="Genomic_DNA"/>
</dbReference>
<gene>
    <name evidence="8" type="primary">ctaF</name>
    <name evidence="8" type="ORF">ACFQU8_00360</name>
</gene>